<dbReference type="Gene3D" id="1.20.120.450">
    <property type="entry name" value="dinb family like domain"/>
    <property type="match status" value="1"/>
</dbReference>
<dbReference type="InterPro" id="IPR034660">
    <property type="entry name" value="DinB/YfiT-like"/>
</dbReference>
<gene>
    <name evidence="2" type="ORF">ACFOW1_11165</name>
</gene>
<dbReference type="Proteomes" id="UP001595906">
    <property type="component" value="Unassembled WGS sequence"/>
</dbReference>
<proteinExistence type="predicted"/>
<evidence type="ECO:0000313" key="2">
    <source>
        <dbReference type="EMBL" id="MFC4232455.1"/>
    </source>
</evidence>
<feature type="domain" description="DinB-like" evidence="1">
    <location>
        <begin position="26"/>
        <end position="146"/>
    </location>
</feature>
<protein>
    <submittedName>
        <fullName evidence="2">DinB family protein</fullName>
    </submittedName>
</protein>
<dbReference type="Pfam" id="PF12867">
    <property type="entry name" value="DinB_2"/>
    <property type="match status" value="1"/>
</dbReference>
<organism evidence="2 3">
    <name type="scientific">Parasediminibacterium paludis</name>
    <dbReference type="NCBI Taxonomy" id="908966"/>
    <lineage>
        <taxon>Bacteria</taxon>
        <taxon>Pseudomonadati</taxon>
        <taxon>Bacteroidota</taxon>
        <taxon>Chitinophagia</taxon>
        <taxon>Chitinophagales</taxon>
        <taxon>Chitinophagaceae</taxon>
        <taxon>Parasediminibacterium</taxon>
    </lineage>
</organism>
<keyword evidence="3" id="KW-1185">Reference proteome</keyword>
<evidence type="ECO:0000313" key="3">
    <source>
        <dbReference type="Proteomes" id="UP001595906"/>
    </source>
</evidence>
<dbReference type="RefSeq" id="WP_379014314.1">
    <property type="nucleotide sequence ID" value="NZ_JBHSDC010000022.1"/>
</dbReference>
<evidence type="ECO:0000259" key="1">
    <source>
        <dbReference type="Pfam" id="PF12867"/>
    </source>
</evidence>
<name>A0ABV8PYV1_9BACT</name>
<comment type="caution">
    <text evidence="2">The sequence shown here is derived from an EMBL/GenBank/DDBJ whole genome shotgun (WGS) entry which is preliminary data.</text>
</comment>
<sequence>MIALKTLVQQLEAQIPNAQVINTAVTASTVGWHIEHALLSINQIIRAVAASNPKDYTWSFNFFRTLVFFRQQIPRGKAKAPKVVQPKDHVTEATIKAALEKTYQLLDVLPTLSANNFFPHPYFGQLNKRQTIKFLIIHTQHHLHIIQEMMQS</sequence>
<dbReference type="SUPFAM" id="SSF109854">
    <property type="entry name" value="DinB/YfiT-like putative metalloenzymes"/>
    <property type="match status" value="1"/>
</dbReference>
<dbReference type="InterPro" id="IPR024775">
    <property type="entry name" value="DinB-like"/>
</dbReference>
<accession>A0ABV8PYV1</accession>
<reference evidence="3" key="1">
    <citation type="journal article" date="2019" name="Int. J. Syst. Evol. Microbiol.">
        <title>The Global Catalogue of Microorganisms (GCM) 10K type strain sequencing project: providing services to taxonomists for standard genome sequencing and annotation.</title>
        <authorList>
            <consortium name="The Broad Institute Genomics Platform"/>
            <consortium name="The Broad Institute Genome Sequencing Center for Infectious Disease"/>
            <person name="Wu L."/>
            <person name="Ma J."/>
        </authorList>
    </citation>
    <scope>NUCLEOTIDE SEQUENCE [LARGE SCALE GENOMIC DNA]</scope>
    <source>
        <strain evidence="3">CECT 8010</strain>
    </source>
</reference>
<dbReference type="EMBL" id="JBHSDC010000022">
    <property type="protein sequence ID" value="MFC4232455.1"/>
    <property type="molecule type" value="Genomic_DNA"/>
</dbReference>